<feature type="region of interest" description="Disordered" evidence="1">
    <location>
        <begin position="418"/>
        <end position="444"/>
    </location>
</feature>
<sequence length="472" mass="51152">MCVPAHSEFGRCKNEKIDGPPLLPSSSSSAQWRTHVCCWTRIAGKPCCVSPPPPLSLAGKPGEHYRLQREGEAHICTPAQISSSLPTLSLSSPPPPFYGATHSNSCLVGRMLSWSGRASVVRCTSVAAHCPAAATSQLLFYSSQRNGHGARDPHRDSLLPHAASTAAPAPAAVHTQRARARKALKRTSLLEQLLDCNGGESGTEDLSKVPSGDGLVASATAASPSVPVLHPAAAMSPAYITSSEFASAPIPKQPQHVWPPHRTHSAAAAAPLPSPAASAELLRQQQALRDAFTHARQHHNVRLAKDPGVYRAECRAFRQAHQGRSPTQQEVSRIVAVPLAPVAALKTLAHVNGKRSSLHATTEAAVMLHNAVVKNELVKSNTPQLVRCLRCFHVYAARPRTLWGGEVEQSFTEYEKAQKAQQHQRTAPGKRARSVGRRRRAYEDDPTCCPKCRSPRAQWMMEYVHHHTHERV</sequence>
<accession>A0A3P3Z3L6</accession>
<gene>
    <name evidence="2" type="ORF">LBRM2904_18.0950</name>
</gene>
<evidence type="ECO:0000313" key="2">
    <source>
        <dbReference type="EMBL" id="SYZ64724.1"/>
    </source>
</evidence>
<name>A0A3P3Z3L6_LEIBR</name>
<dbReference type="Proteomes" id="UP000319462">
    <property type="component" value="Chromosome 18"/>
</dbReference>
<feature type="compositionally biased region" description="Basic residues" evidence="1">
    <location>
        <begin position="428"/>
        <end position="440"/>
    </location>
</feature>
<evidence type="ECO:0000313" key="3">
    <source>
        <dbReference type="Proteomes" id="UP000319462"/>
    </source>
</evidence>
<reference evidence="2 3" key="1">
    <citation type="submission" date="2018-09" db="EMBL/GenBank/DDBJ databases">
        <authorList>
            <person name="Peiro R."/>
            <person name="Begona"/>
            <person name="Cbmso G."/>
            <person name="Lopez M."/>
            <person name="Gonzalez S."/>
        </authorList>
    </citation>
    <scope>NUCLEOTIDE SEQUENCE [LARGE SCALE GENOMIC DNA]</scope>
</reference>
<proteinExistence type="predicted"/>
<dbReference type="EMBL" id="LS997617">
    <property type="protein sequence ID" value="SYZ64724.1"/>
    <property type="molecule type" value="Genomic_DNA"/>
</dbReference>
<dbReference type="AlphaFoldDB" id="A0A3P3Z3L6"/>
<organism evidence="2 3">
    <name type="scientific">Leishmania braziliensis MHOM/BR/75/M2904</name>
    <dbReference type="NCBI Taxonomy" id="420245"/>
    <lineage>
        <taxon>Eukaryota</taxon>
        <taxon>Discoba</taxon>
        <taxon>Euglenozoa</taxon>
        <taxon>Kinetoplastea</taxon>
        <taxon>Metakinetoplastina</taxon>
        <taxon>Trypanosomatida</taxon>
        <taxon>Trypanosomatidae</taxon>
        <taxon>Leishmaniinae</taxon>
        <taxon>Leishmania</taxon>
        <taxon>Leishmania braziliensis species complex</taxon>
    </lineage>
</organism>
<evidence type="ECO:0000256" key="1">
    <source>
        <dbReference type="SAM" id="MobiDB-lite"/>
    </source>
</evidence>
<protein>
    <submittedName>
        <fullName evidence="2">Hypothetical_protein</fullName>
    </submittedName>
</protein>